<proteinExistence type="predicted"/>
<dbReference type="CDD" id="cd03177">
    <property type="entry name" value="GST_C_Delta_Epsilon"/>
    <property type="match status" value="1"/>
</dbReference>
<dbReference type="Gene3D" id="1.20.1050.10">
    <property type="match status" value="1"/>
</dbReference>
<dbReference type="GO" id="GO:0004364">
    <property type="term" value="F:glutathione transferase activity"/>
    <property type="evidence" value="ECO:0007669"/>
    <property type="project" value="TreeGrafter"/>
</dbReference>
<comment type="subunit">
    <text evidence="1">Homodimer.</text>
</comment>
<evidence type="ECO:0000259" key="2">
    <source>
        <dbReference type="PROSITE" id="PS50404"/>
    </source>
</evidence>
<evidence type="ECO:0000313" key="5">
    <source>
        <dbReference type="Proteomes" id="UP000299102"/>
    </source>
</evidence>
<evidence type="ECO:0000256" key="1">
    <source>
        <dbReference type="ARBA" id="ARBA00011738"/>
    </source>
</evidence>
<evidence type="ECO:0000313" key="4">
    <source>
        <dbReference type="EMBL" id="GBP18467.1"/>
    </source>
</evidence>
<dbReference type="InterPro" id="IPR010987">
    <property type="entry name" value="Glutathione-S-Trfase_C-like"/>
</dbReference>
<gene>
    <name evidence="4" type="primary">GST1</name>
    <name evidence="4" type="ORF">EVAR_93872_1</name>
</gene>
<dbReference type="InterPro" id="IPR036282">
    <property type="entry name" value="Glutathione-S-Trfase_C_sf"/>
</dbReference>
<dbReference type="FunFam" id="3.40.30.10:FF:000034">
    <property type="entry name" value="glutathione S-transferase 1"/>
    <property type="match status" value="1"/>
</dbReference>
<dbReference type="PANTHER" id="PTHR43969">
    <property type="entry name" value="GLUTATHIONE S TRANSFERASE D10, ISOFORM A-RELATED"/>
    <property type="match status" value="1"/>
</dbReference>
<dbReference type="InterPro" id="IPR004046">
    <property type="entry name" value="GST_C"/>
</dbReference>
<name>A0A4C1TWS6_EUMVA</name>
<organism evidence="4 5">
    <name type="scientific">Eumeta variegata</name>
    <name type="common">Bagworm moth</name>
    <name type="synonym">Eumeta japonica</name>
    <dbReference type="NCBI Taxonomy" id="151549"/>
    <lineage>
        <taxon>Eukaryota</taxon>
        <taxon>Metazoa</taxon>
        <taxon>Ecdysozoa</taxon>
        <taxon>Arthropoda</taxon>
        <taxon>Hexapoda</taxon>
        <taxon>Insecta</taxon>
        <taxon>Pterygota</taxon>
        <taxon>Neoptera</taxon>
        <taxon>Endopterygota</taxon>
        <taxon>Lepidoptera</taxon>
        <taxon>Glossata</taxon>
        <taxon>Ditrysia</taxon>
        <taxon>Tineoidea</taxon>
        <taxon>Psychidae</taxon>
        <taxon>Oiketicinae</taxon>
        <taxon>Eumeta</taxon>
    </lineage>
</organism>
<dbReference type="Gene3D" id="3.40.30.10">
    <property type="entry name" value="Glutaredoxin"/>
    <property type="match status" value="1"/>
</dbReference>
<dbReference type="Pfam" id="PF00043">
    <property type="entry name" value="GST_C"/>
    <property type="match status" value="1"/>
</dbReference>
<dbReference type="GO" id="GO:0006749">
    <property type="term" value="P:glutathione metabolic process"/>
    <property type="evidence" value="ECO:0007669"/>
    <property type="project" value="TreeGrafter"/>
</dbReference>
<protein>
    <submittedName>
        <fullName evidence="4">Glutathione S-transferase 1</fullName>
    </submittedName>
</protein>
<dbReference type="SUPFAM" id="SSF52833">
    <property type="entry name" value="Thioredoxin-like"/>
    <property type="match status" value="1"/>
</dbReference>
<dbReference type="SUPFAM" id="SSF47616">
    <property type="entry name" value="GST C-terminal domain-like"/>
    <property type="match status" value="1"/>
</dbReference>
<dbReference type="PROSITE" id="PS50404">
    <property type="entry name" value="GST_NTER"/>
    <property type="match status" value="1"/>
</dbReference>
<accession>A0A4C1TWS6</accession>
<dbReference type="FunFam" id="1.20.1050.10:FF:000007">
    <property type="entry name" value="Glutathione S-transferase 1-1"/>
    <property type="match status" value="1"/>
</dbReference>
<dbReference type="Pfam" id="PF13417">
    <property type="entry name" value="GST_N_3"/>
    <property type="match status" value="1"/>
</dbReference>
<comment type="caution">
    <text evidence="4">The sequence shown here is derived from an EMBL/GenBank/DDBJ whole genome shotgun (WGS) entry which is preliminary data.</text>
</comment>
<dbReference type="SFLD" id="SFLDG00358">
    <property type="entry name" value="Main_(cytGST)"/>
    <property type="match status" value="1"/>
</dbReference>
<feature type="domain" description="GST N-terminal" evidence="2">
    <location>
        <begin position="42"/>
        <end position="124"/>
    </location>
</feature>
<dbReference type="STRING" id="151549.A0A4C1TWS6"/>
<evidence type="ECO:0000259" key="3">
    <source>
        <dbReference type="PROSITE" id="PS50405"/>
    </source>
</evidence>
<dbReference type="SFLD" id="SFLDS00019">
    <property type="entry name" value="Glutathione_Transferase_(cytos"/>
    <property type="match status" value="1"/>
</dbReference>
<keyword evidence="5" id="KW-1185">Reference proteome</keyword>
<dbReference type="SFLD" id="SFLDG01153">
    <property type="entry name" value="Main.4:_Theta-like"/>
    <property type="match status" value="1"/>
</dbReference>
<feature type="domain" description="GST C-terminal" evidence="3">
    <location>
        <begin position="130"/>
        <end position="249"/>
    </location>
</feature>
<dbReference type="PANTHER" id="PTHR43969:SF8">
    <property type="entry name" value="GLUTATHIONE S TRANSFERASE E13, ISOFORM A-RELATED"/>
    <property type="match status" value="1"/>
</dbReference>
<keyword evidence="4" id="KW-0808">Transferase</keyword>
<dbReference type="PROSITE" id="PS50405">
    <property type="entry name" value="GST_CTER"/>
    <property type="match status" value="1"/>
</dbReference>
<dbReference type="InterPro" id="IPR036249">
    <property type="entry name" value="Thioredoxin-like_sf"/>
</dbReference>
<dbReference type="InterPro" id="IPR004045">
    <property type="entry name" value="Glutathione_S-Trfase_N"/>
</dbReference>
<reference evidence="4 5" key="1">
    <citation type="journal article" date="2019" name="Commun. Biol.">
        <title>The bagworm genome reveals a unique fibroin gene that provides high tensile strength.</title>
        <authorList>
            <person name="Kono N."/>
            <person name="Nakamura H."/>
            <person name="Ohtoshi R."/>
            <person name="Tomita M."/>
            <person name="Numata K."/>
            <person name="Arakawa K."/>
        </authorList>
    </citation>
    <scope>NUCLEOTIDE SEQUENCE [LARGE SCALE GENOMIC DNA]</scope>
</reference>
<dbReference type="AlphaFoldDB" id="A0A4C1TWS6"/>
<dbReference type="Proteomes" id="UP000299102">
    <property type="component" value="Unassembled WGS sequence"/>
</dbReference>
<dbReference type="InterPro" id="IPR040079">
    <property type="entry name" value="Glutathione_S-Trfase"/>
</dbReference>
<sequence length="250" mass="27831">MVPSGRRGALHQPIVRKSFYATVERTAKELFFRCKSGINHKMPLTLYKLDASPPARAAMMAAKALNIKDIEYIDINLLEGHHLKDEYTKLNPQHTVPTLVDGDFAIWDSHAIATYLVSEYGADDSLYPAEPKSRALVDQRLHFDSGILFPSCAHGGEKAFIEENLKKIEKAYDFLEKFLTQNWIAGDNFTVADICCGATTSSLDLIVPIAESKYPNITAWLKRCAELDLFKETNEPGNKALGGLIKTKVG</sequence>
<dbReference type="EMBL" id="BGZK01000097">
    <property type="protein sequence ID" value="GBP18467.1"/>
    <property type="molecule type" value="Genomic_DNA"/>
</dbReference>
<dbReference type="OrthoDB" id="2309723at2759"/>